<dbReference type="GO" id="GO:0003700">
    <property type="term" value="F:DNA-binding transcription factor activity"/>
    <property type="evidence" value="ECO:0007669"/>
    <property type="project" value="InterPro"/>
</dbReference>
<comment type="similarity">
    <text evidence="4">Belongs to the HSF family.</text>
</comment>
<dbReference type="Gene3D" id="1.10.10.10">
    <property type="entry name" value="Winged helix-like DNA-binding domain superfamily/Winged helix DNA-binding domain"/>
    <property type="match status" value="1"/>
</dbReference>
<dbReference type="FunFam" id="1.10.10.10:FF:000479">
    <property type="entry name" value="Predicted protein"/>
    <property type="match status" value="1"/>
</dbReference>
<comment type="caution">
    <text evidence="7">The sequence shown here is derived from an EMBL/GenBank/DDBJ whole genome shotgun (WGS) entry which is preliminary data.</text>
</comment>
<evidence type="ECO:0000256" key="5">
    <source>
        <dbReference type="SAM" id="MobiDB-lite"/>
    </source>
</evidence>
<evidence type="ECO:0000313" key="8">
    <source>
        <dbReference type="Proteomes" id="UP001295423"/>
    </source>
</evidence>
<dbReference type="EMBL" id="CAKOGP040000358">
    <property type="protein sequence ID" value="CAJ1934683.1"/>
    <property type="molecule type" value="Genomic_DNA"/>
</dbReference>
<dbReference type="PANTHER" id="PTHR10015">
    <property type="entry name" value="HEAT SHOCK TRANSCRIPTION FACTOR"/>
    <property type="match status" value="1"/>
</dbReference>
<feature type="region of interest" description="Disordered" evidence="5">
    <location>
        <begin position="247"/>
        <end position="274"/>
    </location>
</feature>
<accession>A0AAD2FE26</accession>
<dbReference type="InterPro" id="IPR036390">
    <property type="entry name" value="WH_DNA-bd_sf"/>
</dbReference>
<keyword evidence="2" id="KW-0238">DNA-binding</keyword>
<gene>
    <name evidence="7" type="ORF">CYCCA115_LOCUS4023</name>
</gene>
<evidence type="ECO:0000256" key="2">
    <source>
        <dbReference type="ARBA" id="ARBA00023125"/>
    </source>
</evidence>
<evidence type="ECO:0000313" key="7">
    <source>
        <dbReference type="EMBL" id="CAJ1934683.1"/>
    </source>
</evidence>
<dbReference type="Proteomes" id="UP001295423">
    <property type="component" value="Unassembled WGS sequence"/>
</dbReference>
<feature type="domain" description="HSF-type DNA-binding" evidence="6">
    <location>
        <begin position="68"/>
        <end position="166"/>
    </location>
</feature>
<dbReference type="SUPFAM" id="SSF46785">
    <property type="entry name" value="Winged helix' DNA-binding domain"/>
    <property type="match status" value="1"/>
</dbReference>
<evidence type="ECO:0000256" key="4">
    <source>
        <dbReference type="RuleBase" id="RU004020"/>
    </source>
</evidence>
<sequence length="290" mass="32683">MPPSDNTMNPYSQNLEGDNTSRTSSTTRASTSQSFSNSIQPITTTEGEKIPQLSFNGLLQQEADLPSSKLPFVWKLYEMLEGVERSGDEHIVSWVESGRAFRVHRLDEFVKNIVPIYFKQSKYKSFQRQLNFYGFTRIASGPNTGAYYHAQFLKGNKAICLSIRPKAASAKDQQGKKTKASAKTGSNSQEPQWMPQIQSLLAHGADHALKQQQQHSAAKIMPQPPVYQRQLPQHSPRAESTALARMPVARRAPEQEEEQHRHHPSSSRRIRDGDAVTVFGNMSFHYVGKR</sequence>
<dbReference type="GO" id="GO:0043565">
    <property type="term" value="F:sequence-specific DNA binding"/>
    <property type="evidence" value="ECO:0007669"/>
    <property type="project" value="InterPro"/>
</dbReference>
<organism evidence="7 8">
    <name type="scientific">Cylindrotheca closterium</name>
    <dbReference type="NCBI Taxonomy" id="2856"/>
    <lineage>
        <taxon>Eukaryota</taxon>
        <taxon>Sar</taxon>
        <taxon>Stramenopiles</taxon>
        <taxon>Ochrophyta</taxon>
        <taxon>Bacillariophyta</taxon>
        <taxon>Bacillariophyceae</taxon>
        <taxon>Bacillariophycidae</taxon>
        <taxon>Bacillariales</taxon>
        <taxon>Bacillariaceae</taxon>
        <taxon>Cylindrotheca</taxon>
    </lineage>
</organism>
<dbReference type="InterPro" id="IPR036388">
    <property type="entry name" value="WH-like_DNA-bd_sf"/>
</dbReference>
<feature type="compositionally biased region" description="Polar residues" evidence="5">
    <location>
        <begin position="1"/>
        <end position="18"/>
    </location>
</feature>
<dbReference type="PRINTS" id="PR00056">
    <property type="entry name" value="HSFDOMAIN"/>
</dbReference>
<feature type="region of interest" description="Disordered" evidence="5">
    <location>
        <begin position="167"/>
        <end position="191"/>
    </location>
</feature>
<evidence type="ECO:0000256" key="1">
    <source>
        <dbReference type="ARBA" id="ARBA00004123"/>
    </source>
</evidence>
<proteinExistence type="inferred from homology"/>
<name>A0AAD2FE26_9STRA</name>
<feature type="compositionally biased region" description="Polar residues" evidence="5">
    <location>
        <begin position="181"/>
        <end position="191"/>
    </location>
</feature>
<feature type="compositionally biased region" description="Basic and acidic residues" evidence="5">
    <location>
        <begin position="251"/>
        <end position="260"/>
    </location>
</feature>
<reference evidence="7" key="1">
    <citation type="submission" date="2023-08" db="EMBL/GenBank/DDBJ databases">
        <authorList>
            <person name="Audoor S."/>
            <person name="Bilcke G."/>
        </authorList>
    </citation>
    <scope>NUCLEOTIDE SEQUENCE</scope>
</reference>
<evidence type="ECO:0000256" key="3">
    <source>
        <dbReference type="ARBA" id="ARBA00023242"/>
    </source>
</evidence>
<comment type="subcellular location">
    <subcellularLocation>
        <location evidence="1">Nucleus</location>
    </subcellularLocation>
</comment>
<dbReference type="PANTHER" id="PTHR10015:SF206">
    <property type="entry name" value="HSF-TYPE DNA-BINDING DOMAIN-CONTAINING PROTEIN"/>
    <property type="match status" value="1"/>
</dbReference>
<protein>
    <recommendedName>
        <fullName evidence="6">HSF-type DNA-binding domain-containing protein</fullName>
    </recommendedName>
</protein>
<dbReference type="InterPro" id="IPR000232">
    <property type="entry name" value="HSF_DNA-bd"/>
</dbReference>
<keyword evidence="8" id="KW-1185">Reference proteome</keyword>
<keyword evidence="3" id="KW-0539">Nucleus</keyword>
<dbReference type="AlphaFoldDB" id="A0AAD2FE26"/>
<dbReference type="Pfam" id="PF00447">
    <property type="entry name" value="HSF_DNA-bind"/>
    <property type="match status" value="1"/>
</dbReference>
<feature type="region of interest" description="Disordered" evidence="5">
    <location>
        <begin position="1"/>
        <end position="43"/>
    </location>
</feature>
<dbReference type="SMART" id="SM00415">
    <property type="entry name" value="HSF"/>
    <property type="match status" value="1"/>
</dbReference>
<dbReference type="GO" id="GO:0005634">
    <property type="term" value="C:nucleus"/>
    <property type="evidence" value="ECO:0007669"/>
    <property type="project" value="UniProtKB-SubCell"/>
</dbReference>
<evidence type="ECO:0000259" key="6">
    <source>
        <dbReference type="SMART" id="SM00415"/>
    </source>
</evidence>
<feature type="compositionally biased region" description="Low complexity" evidence="5">
    <location>
        <begin position="20"/>
        <end position="36"/>
    </location>
</feature>